<dbReference type="Proteomes" id="UP001499986">
    <property type="component" value="Unassembled WGS sequence"/>
</dbReference>
<proteinExistence type="predicted"/>
<evidence type="ECO:0000313" key="1">
    <source>
        <dbReference type="EMBL" id="GAA2391984.1"/>
    </source>
</evidence>
<sequence length="57" mass="5827">MCVGGGVGSHYLTIGEVTVKVGGQWSRVEVAISAYADRSDAGHTYGRSSGTPGKRSA</sequence>
<comment type="caution">
    <text evidence="1">The sequence shown here is derived from an EMBL/GenBank/DDBJ whole genome shotgun (WGS) entry which is preliminary data.</text>
</comment>
<organism evidence="1 2">
    <name type="scientific">Streptomyces coeruleofuscus</name>
    <dbReference type="NCBI Taxonomy" id="66879"/>
    <lineage>
        <taxon>Bacteria</taxon>
        <taxon>Bacillati</taxon>
        <taxon>Actinomycetota</taxon>
        <taxon>Actinomycetes</taxon>
        <taxon>Kitasatosporales</taxon>
        <taxon>Streptomycetaceae</taxon>
        <taxon>Streptomyces</taxon>
    </lineage>
</organism>
<accession>A0ABN3I0B5</accession>
<name>A0ABN3I0B5_9ACTN</name>
<protein>
    <submittedName>
        <fullName evidence="1">Uncharacterized protein</fullName>
    </submittedName>
</protein>
<evidence type="ECO:0000313" key="2">
    <source>
        <dbReference type="Proteomes" id="UP001499986"/>
    </source>
</evidence>
<keyword evidence="2" id="KW-1185">Reference proteome</keyword>
<reference evidence="1 2" key="1">
    <citation type="journal article" date="2019" name="Int. J. Syst. Evol. Microbiol.">
        <title>The Global Catalogue of Microorganisms (GCM) 10K type strain sequencing project: providing services to taxonomists for standard genome sequencing and annotation.</title>
        <authorList>
            <consortium name="The Broad Institute Genomics Platform"/>
            <consortium name="The Broad Institute Genome Sequencing Center for Infectious Disease"/>
            <person name="Wu L."/>
            <person name="Ma J."/>
        </authorList>
    </citation>
    <scope>NUCLEOTIDE SEQUENCE [LARGE SCALE GENOMIC DNA]</scope>
    <source>
        <strain evidence="1 2">JCM 4358</strain>
    </source>
</reference>
<gene>
    <name evidence="1" type="ORF">GCM10010255_21800</name>
</gene>
<dbReference type="EMBL" id="BAAASE010000002">
    <property type="protein sequence ID" value="GAA2391984.1"/>
    <property type="molecule type" value="Genomic_DNA"/>
</dbReference>